<name>A0A7E6FCV8_9MOLL</name>
<accession>A0A7E6FCV8</accession>
<dbReference type="SMART" id="SM00054">
    <property type="entry name" value="EFh"/>
    <property type="match status" value="3"/>
</dbReference>
<dbReference type="PANTHER" id="PTHR23055">
    <property type="entry name" value="CALCIUM BINDING PROTEINS"/>
    <property type="match status" value="1"/>
</dbReference>
<dbReference type="Proteomes" id="UP000515154">
    <property type="component" value="Linkage group LG15"/>
</dbReference>
<evidence type="ECO:0000256" key="2">
    <source>
        <dbReference type="ARBA" id="ARBA00022723"/>
    </source>
</evidence>
<evidence type="ECO:0000256" key="4">
    <source>
        <dbReference type="ARBA" id="ARBA00022837"/>
    </source>
</evidence>
<dbReference type="AlphaFoldDB" id="A0A7E6FCV8"/>
<evidence type="ECO:0000256" key="3">
    <source>
        <dbReference type="ARBA" id="ARBA00022737"/>
    </source>
</evidence>
<organism evidence="6 7">
    <name type="scientific">Octopus sinensis</name>
    <name type="common">East Asian common octopus</name>
    <dbReference type="NCBI Taxonomy" id="2607531"/>
    <lineage>
        <taxon>Eukaryota</taxon>
        <taxon>Metazoa</taxon>
        <taxon>Spiralia</taxon>
        <taxon>Lophotrochozoa</taxon>
        <taxon>Mollusca</taxon>
        <taxon>Cephalopoda</taxon>
        <taxon>Coleoidea</taxon>
        <taxon>Octopodiformes</taxon>
        <taxon>Octopoda</taxon>
        <taxon>Incirrata</taxon>
        <taxon>Octopodidae</taxon>
        <taxon>Octopus</taxon>
    </lineage>
</organism>
<feature type="domain" description="EF-hand" evidence="5">
    <location>
        <begin position="226"/>
        <end position="261"/>
    </location>
</feature>
<comment type="similarity">
    <text evidence="1">Belongs to the recoverin family.</text>
</comment>
<reference evidence="7" key="1">
    <citation type="submission" date="2025-08" db="UniProtKB">
        <authorList>
            <consortium name="RefSeq"/>
        </authorList>
    </citation>
    <scope>IDENTIFICATION</scope>
</reference>
<dbReference type="InterPro" id="IPR011992">
    <property type="entry name" value="EF-hand-dom_pair"/>
</dbReference>
<dbReference type="InterPro" id="IPR028846">
    <property type="entry name" value="Recoverin"/>
</dbReference>
<dbReference type="Pfam" id="PF13499">
    <property type="entry name" value="EF-hand_7"/>
    <property type="match status" value="1"/>
</dbReference>
<dbReference type="GO" id="GO:0005509">
    <property type="term" value="F:calcium ion binding"/>
    <property type="evidence" value="ECO:0007669"/>
    <property type="project" value="InterPro"/>
</dbReference>
<keyword evidence="6" id="KW-1185">Reference proteome</keyword>
<feature type="domain" description="EF-hand" evidence="5">
    <location>
        <begin position="190"/>
        <end position="225"/>
    </location>
</feature>
<keyword evidence="4" id="KW-0106">Calcium</keyword>
<evidence type="ECO:0000313" key="6">
    <source>
        <dbReference type="Proteomes" id="UP000515154"/>
    </source>
</evidence>
<dbReference type="PROSITE" id="PS50222">
    <property type="entry name" value="EF_HAND_2"/>
    <property type="match status" value="3"/>
</dbReference>
<dbReference type="InterPro" id="IPR002048">
    <property type="entry name" value="EF_hand_dom"/>
</dbReference>
<proteinExistence type="inferred from homology"/>
<keyword evidence="2" id="KW-0479">Metal-binding</keyword>
<dbReference type="PROSITE" id="PS00018">
    <property type="entry name" value="EF_HAND_1"/>
    <property type="match status" value="3"/>
</dbReference>
<dbReference type="Pfam" id="PF13833">
    <property type="entry name" value="EF-hand_8"/>
    <property type="match status" value="1"/>
</dbReference>
<evidence type="ECO:0000256" key="1">
    <source>
        <dbReference type="ARBA" id="ARBA00006049"/>
    </source>
</evidence>
<dbReference type="InterPro" id="IPR018247">
    <property type="entry name" value="EF_Hand_1_Ca_BS"/>
</dbReference>
<feature type="domain" description="EF-hand" evidence="5">
    <location>
        <begin position="274"/>
        <end position="309"/>
    </location>
</feature>
<dbReference type="RefSeq" id="XP_036365581.1">
    <property type="nucleotide sequence ID" value="XM_036509688.1"/>
</dbReference>
<dbReference type="FunFam" id="1.10.238.10:FF:000009">
    <property type="entry name" value="Visinin-like protein 1"/>
    <property type="match status" value="1"/>
</dbReference>
<evidence type="ECO:0000313" key="7">
    <source>
        <dbReference type="RefSeq" id="XP_036365581.1"/>
    </source>
</evidence>
<gene>
    <name evidence="7" type="primary">LOC115219879</name>
</gene>
<dbReference type="SUPFAM" id="SSF47473">
    <property type="entry name" value="EF-hand"/>
    <property type="match status" value="1"/>
</dbReference>
<dbReference type="CDD" id="cd00051">
    <property type="entry name" value="EFh"/>
    <property type="match status" value="2"/>
</dbReference>
<dbReference type="Gene3D" id="1.10.238.10">
    <property type="entry name" value="EF-hand"/>
    <property type="match status" value="1"/>
</dbReference>
<evidence type="ECO:0000259" key="5">
    <source>
        <dbReference type="PROSITE" id="PS50222"/>
    </source>
</evidence>
<keyword evidence="3" id="KW-0677">Repeat</keyword>
<protein>
    <submittedName>
        <fullName evidence="7">Kv channel-interacting protein 1 isoform X1</fullName>
    </submittedName>
</protein>
<dbReference type="PANTHER" id="PTHR23055:SF167">
    <property type="entry name" value="EF-HAND DOMAIN-CONTAINING PROTEIN"/>
    <property type="match status" value="1"/>
</dbReference>
<sequence>MYIDRRKEGKILQSKLKTKKNTKDSQPTGQIDIIIEKLFKKKKQKKTTSKVDISQNEKFSESKKVKTLIKMEVLGVKDLLNPKLRKDIKRKISHWIQSLCFRKFQDPCRDSNSAISSHHDIDDLEMQMVRYKPEGLDVLCRNTKFSRKELQIMYRGFKQSIAGRTMECPTGIVNEDTFKDIYAQFFPQGDSSNYAHYVFNAFDHDHSGSVNFEEFVMGLSVLSRGTLQERLQWAFNLYDINGDGIITKDEMMDIVSAIYEMMGRFTEPSVDENTAREHVDRVFSKMDLNKDGVISLEEFMDTCRTDPVVVQSLAVLDTEIMI</sequence>
<dbReference type="PRINTS" id="PR00450">
    <property type="entry name" value="RECOVERIN"/>
</dbReference>